<dbReference type="InterPro" id="IPR050298">
    <property type="entry name" value="Gram-neg_bact_OMP"/>
</dbReference>
<evidence type="ECO:0000256" key="11">
    <source>
        <dbReference type="SAM" id="SignalP"/>
    </source>
</evidence>
<evidence type="ECO:0000313" key="15">
    <source>
        <dbReference type="Proteomes" id="UP000027439"/>
    </source>
</evidence>
<reference evidence="13" key="1">
    <citation type="journal article" date="2014" name="Int. J. Syst. Evol. Microbiol.">
        <title>Complete genome of a new Firmicutes species belonging to the dominant human colonic microbiota ('Ruminococcus bicirculans') reveals two chromosomes and a selective capacity to utilize plant glucans.</title>
        <authorList>
            <consortium name="NISC Comparative Sequencing Program"/>
            <person name="Wegmann U."/>
            <person name="Louis P."/>
            <person name="Goesmann A."/>
            <person name="Henrissat B."/>
            <person name="Duncan S.H."/>
            <person name="Flint H.J."/>
        </authorList>
    </citation>
    <scope>NUCLEOTIDE SEQUENCE</scope>
    <source>
        <strain evidence="13">CGMCC 1.11013</strain>
    </source>
</reference>
<reference evidence="13" key="4">
    <citation type="submission" date="2024-05" db="EMBL/GenBank/DDBJ databases">
        <authorList>
            <person name="Sun Q."/>
            <person name="Zhou Y."/>
        </authorList>
    </citation>
    <scope>NUCLEOTIDE SEQUENCE</scope>
    <source>
        <strain evidence="13">CGMCC 1.11013</strain>
    </source>
</reference>
<evidence type="ECO:0000256" key="10">
    <source>
        <dbReference type="ARBA" id="ARBA00023237"/>
    </source>
</evidence>
<accession>A0A069NJ37</accession>
<keyword evidence="8" id="KW-0626">Porin</keyword>
<evidence type="ECO:0000256" key="4">
    <source>
        <dbReference type="ARBA" id="ARBA00022452"/>
    </source>
</evidence>
<dbReference type="InterPro" id="IPR002299">
    <property type="entry name" value="Porin_Neis"/>
</dbReference>
<comment type="subunit">
    <text evidence="2">Homotrimer.</text>
</comment>
<dbReference type="GO" id="GO:0006811">
    <property type="term" value="P:monoatomic ion transport"/>
    <property type="evidence" value="ECO:0007669"/>
    <property type="project" value="UniProtKB-KW"/>
</dbReference>
<name>A0A069NJ37_9BURK</name>
<proteinExistence type="predicted"/>
<dbReference type="GO" id="GO:0009279">
    <property type="term" value="C:cell outer membrane"/>
    <property type="evidence" value="ECO:0007669"/>
    <property type="project" value="UniProtKB-SubCell"/>
</dbReference>
<organism evidence="14 15">
    <name type="scientific">Caballeronia grimmiae</name>
    <dbReference type="NCBI Taxonomy" id="1071679"/>
    <lineage>
        <taxon>Bacteria</taxon>
        <taxon>Pseudomonadati</taxon>
        <taxon>Pseudomonadota</taxon>
        <taxon>Betaproteobacteria</taxon>
        <taxon>Burkholderiales</taxon>
        <taxon>Burkholderiaceae</taxon>
        <taxon>Caballeronia</taxon>
    </lineage>
</organism>
<dbReference type="Pfam" id="PF13609">
    <property type="entry name" value="Porin_4"/>
    <property type="match status" value="1"/>
</dbReference>
<dbReference type="GO" id="GO:0046930">
    <property type="term" value="C:pore complex"/>
    <property type="evidence" value="ECO:0007669"/>
    <property type="project" value="UniProtKB-KW"/>
</dbReference>
<evidence type="ECO:0000256" key="1">
    <source>
        <dbReference type="ARBA" id="ARBA00004571"/>
    </source>
</evidence>
<evidence type="ECO:0000259" key="12">
    <source>
        <dbReference type="Pfam" id="PF13609"/>
    </source>
</evidence>
<evidence type="ECO:0000256" key="3">
    <source>
        <dbReference type="ARBA" id="ARBA00022448"/>
    </source>
</evidence>
<dbReference type="Proteomes" id="UP000027439">
    <property type="component" value="Unassembled WGS sequence"/>
</dbReference>
<keyword evidence="4" id="KW-1134">Transmembrane beta strand</keyword>
<dbReference type="eggNOG" id="COG3203">
    <property type="taxonomic scope" value="Bacteria"/>
</dbReference>
<comment type="subcellular location">
    <subcellularLocation>
        <location evidence="1">Cell outer membrane</location>
        <topology evidence="1">Multi-pass membrane protein</topology>
    </subcellularLocation>
</comment>
<keyword evidence="7" id="KW-0406">Ion transport</keyword>
<dbReference type="Proteomes" id="UP000597138">
    <property type="component" value="Unassembled WGS sequence"/>
</dbReference>
<keyword evidence="9" id="KW-0472">Membrane</keyword>
<reference evidence="14 15" key="2">
    <citation type="submission" date="2014-03" db="EMBL/GenBank/DDBJ databases">
        <title>Draft Genome Sequences of Four Burkholderia Strains.</title>
        <authorList>
            <person name="Liu X.Y."/>
            <person name="Li C.X."/>
            <person name="Xu J.H."/>
        </authorList>
    </citation>
    <scope>NUCLEOTIDE SEQUENCE [LARGE SCALE GENOMIC DNA]</scope>
    <source>
        <strain evidence="14 15">R27</strain>
    </source>
</reference>
<dbReference type="SUPFAM" id="SSF56935">
    <property type="entry name" value="Porins"/>
    <property type="match status" value="1"/>
</dbReference>
<gene>
    <name evidence="14" type="ORF">BG57_22995</name>
    <name evidence="13" type="ORF">GCM10010985_43040</name>
</gene>
<keyword evidence="16" id="KW-1185">Reference proteome</keyword>
<feature type="signal peptide" evidence="11">
    <location>
        <begin position="1"/>
        <end position="35"/>
    </location>
</feature>
<reference evidence="16" key="3">
    <citation type="journal article" date="2019" name="Int. J. Syst. Evol. Microbiol.">
        <title>The Global Catalogue of Microorganisms (GCM) 10K type strain sequencing project: providing services to taxonomists for standard genome sequencing and annotation.</title>
        <authorList>
            <consortium name="The Broad Institute Genomics Platform"/>
            <consortium name="The Broad Institute Genome Sequencing Center for Infectious Disease"/>
            <person name="Wu L."/>
            <person name="Ma J."/>
        </authorList>
    </citation>
    <scope>NUCLEOTIDE SEQUENCE [LARGE SCALE GENOMIC DNA]</scope>
    <source>
        <strain evidence="16">CGMCC 1.11013</strain>
    </source>
</reference>
<evidence type="ECO:0000313" key="14">
    <source>
        <dbReference type="EMBL" id="KDR27604.1"/>
    </source>
</evidence>
<dbReference type="OrthoDB" id="8952625at2"/>
<dbReference type="Gene3D" id="2.40.160.10">
    <property type="entry name" value="Porin"/>
    <property type="match status" value="1"/>
</dbReference>
<evidence type="ECO:0000256" key="7">
    <source>
        <dbReference type="ARBA" id="ARBA00023065"/>
    </source>
</evidence>
<feature type="chain" id="PRO_5001666566" evidence="11">
    <location>
        <begin position="36"/>
        <end position="383"/>
    </location>
</feature>
<protein>
    <submittedName>
        <fullName evidence="14">Porin</fullName>
    </submittedName>
</protein>
<evidence type="ECO:0000313" key="16">
    <source>
        <dbReference type="Proteomes" id="UP000597138"/>
    </source>
</evidence>
<dbReference type="RefSeq" id="WP_035969789.1">
    <property type="nucleotide sequence ID" value="NZ_BMEG01000007.1"/>
</dbReference>
<keyword evidence="3" id="KW-0813">Transport</keyword>
<keyword evidence="6 11" id="KW-0732">Signal</keyword>
<evidence type="ECO:0000256" key="2">
    <source>
        <dbReference type="ARBA" id="ARBA00011233"/>
    </source>
</evidence>
<evidence type="ECO:0000313" key="13">
    <source>
        <dbReference type="EMBL" id="GGD83913.1"/>
    </source>
</evidence>
<dbReference type="InterPro" id="IPR033900">
    <property type="entry name" value="Gram_neg_porin_domain"/>
</dbReference>
<keyword evidence="10" id="KW-0998">Cell outer membrane</keyword>
<dbReference type="AlphaFoldDB" id="A0A069NJ37"/>
<dbReference type="EMBL" id="BMEG01000007">
    <property type="protein sequence ID" value="GGD83913.1"/>
    <property type="molecule type" value="Genomic_DNA"/>
</dbReference>
<evidence type="ECO:0000256" key="5">
    <source>
        <dbReference type="ARBA" id="ARBA00022692"/>
    </source>
</evidence>
<dbReference type="PANTHER" id="PTHR34501">
    <property type="entry name" value="PROTEIN YDDL-RELATED"/>
    <property type="match status" value="1"/>
</dbReference>
<keyword evidence="5" id="KW-0812">Transmembrane</keyword>
<evidence type="ECO:0000256" key="8">
    <source>
        <dbReference type="ARBA" id="ARBA00023114"/>
    </source>
</evidence>
<comment type="caution">
    <text evidence="14">The sequence shown here is derived from an EMBL/GenBank/DDBJ whole genome shotgun (WGS) entry which is preliminary data.</text>
</comment>
<sequence>MSLTKARKKANPYPTFMLGTVAVASMAFASSAAHAQSSVTLYGIADVGVEYLNNTSTGGSQVREVSGNMSGSRWGLKGVEDLGGGIKAIFQLESGFNINDGTSAQSTRGLGTNPTTTTRLFGRQAWVGLSYKGQQLTFGRQQALIYEQSVTFDPMGVSSRYSALSLDYALAARIDNSAKYTGKFGPVTAQAMYSTRYDTGYGAEVPGALITGRFFSGALTYANGPIGATAVYEQRNSNTVATNTSTERRVLAAANYNFGPVTASAGYRYLRASNTFLPTNPIAVANGSQANAANLYWLGAQYLITPAFQLTAVGYYHDVHSTGADPWMAVLNADYFLSKRTDLYASVAYAHNKDNSALGVNGYGTVAPGHNQTGVTVGLRQKF</sequence>
<feature type="domain" description="Porin" evidence="12">
    <location>
        <begin position="22"/>
        <end position="355"/>
    </location>
</feature>
<evidence type="ECO:0000256" key="9">
    <source>
        <dbReference type="ARBA" id="ARBA00023136"/>
    </source>
</evidence>
<dbReference type="InterPro" id="IPR023614">
    <property type="entry name" value="Porin_dom_sf"/>
</dbReference>
<dbReference type="CDD" id="cd00342">
    <property type="entry name" value="gram_neg_porins"/>
    <property type="match status" value="1"/>
</dbReference>
<dbReference type="PRINTS" id="PR00184">
    <property type="entry name" value="NEISSPPORIN"/>
</dbReference>
<dbReference type="EMBL" id="JFHE01000042">
    <property type="protein sequence ID" value="KDR27604.1"/>
    <property type="molecule type" value="Genomic_DNA"/>
</dbReference>
<dbReference type="GO" id="GO:0015288">
    <property type="term" value="F:porin activity"/>
    <property type="evidence" value="ECO:0007669"/>
    <property type="project" value="UniProtKB-KW"/>
</dbReference>
<dbReference type="STRING" id="1071679.BG57_22995"/>
<evidence type="ECO:0000256" key="6">
    <source>
        <dbReference type="ARBA" id="ARBA00022729"/>
    </source>
</evidence>
<dbReference type="PANTHER" id="PTHR34501:SF9">
    <property type="entry name" value="MAJOR OUTER MEMBRANE PROTEIN P.IA"/>
    <property type="match status" value="1"/>
</dbReference>